<dbReference type="RefSeq" id="WP_125241802.1">
    <property type="nucleotide sequence ID" value="NZ_RSED01000002.1"/>
</dbReference>
<comment type="caution">
    <text evidence="2">The sequence shown here is derived from an EMBL/GenBank/DDBJ whole genome shotgun (WGS) entry which is preliminary data.</text>
</comment>
<dbReference type="SUPFAM" id="SSF52172">
    <property type="entry name" value="CheY-like"/>
    <property type="match status" value="1"/>
</dbReference>
<dbReference type="InterPro" id="IPR036388">
    <property type="entry name" value="WH-like_DNA-bd_sf"/>
</dbReference>
<gene>
    <name evidence="2" type="ORF">EIP75_03275</name>
</gene>
<dbReference type="InterPro" id="IPR005561">
    <property type="entry name" value="ANTAR"/>
</dbReference>
<name>A0A3R8SA99_9BURK</name>
<dbReference type="AlphaFoldDB" id="A0A3R8SA99"/>
<protein>
    <submittedName>
        <fullName evidence="2">ANTAR domain-containing protein</fullName>
    </submittedName>
</protein>
<dbReference type="EMBL" id="RSED01000002">
    <property type="protein sequence ID" value="RRS05895.1"/>
    <property type="molecule type" value="Genomic_DNA"/>
</dbReference>
<evidence type="ECO:0000313" key="2">
    <source>
        <dbReference type="EMBL" id="RRS05895.1"/>
    </source>
</evidence>
<dbReference type="Proteomes" id="UP000269265">
    <property type="component" value="Unassembled WGS sequence"/>
</dbReference>
<dbReference type="GO" id="GO:0003723">
    <property type="term" value="F:RNA binding"/>
    <property type="evidence" value="ECO:0007669"/>
    <property type="project" value="InterPro"/>
</dbReference>
<dbReference type="Gene3D" id="1.10.10.10">
    <property type="entry name" value="Winged helix-like DNA-binding domain superfamily/Winged helix DNA-binding domain"/>
    <property type="match status" value="1"/>
</dbReference>
<dbReference type="Gene3D" id="3.40.50.2300">
    <property type="match status" value="1"/>
</dbReference>
<evidence type="ECO:0000259" key="1">
    <source>
        <dbReference type="PROSITE" id="PS50921"/>
    </source>
</evidence>
<sequence length="209" mass="23352">MSNAQDLRLVIVLPVPLSVEPDDEEVAEVERSRILRMALLEAGFNVVATLPGDRFLPERIAQIQPDMIVVDAESQGRDILEHVVMATREERRPIVMFSDDEDTSHVRRAIAAGVSAYVASGVPSERIKPVIEVAMARFEQEEKLRRELADAKNQLEERKVVDRAKGLLMTRQGLSEQEAYARLRKAAMDKGIKLSEVAQRLIDAADLLG</sequence>
<keyword evidence="3" id="KW-1185">Reference proteome</keyword>
<dbReference type="PIRSF" id="PIRSF036382">
    <property type="entry name" value="RR_antiterm"/>
    <property type="match status" value="1"/>
</dbReference>
<organism evidence="2 3">
    <name type="scientific">Aquabacterium soli</name>
    <dbReference type="NCBI Taxonomy" id="2493092"/>
    <lineage>
        <taxon>Bacteria</taxon>
        <taxon>Pseudomonadati</taxon>
        <taxon>Pseudomonadota</taxon>
        <taxon>Betaproteobacteria</taxon>
        <taxon>Burkholderiales</taxon>
        <taxon>Aquabacterium</taxon>
    </lineage>
</organism>
<reference evidence="2 3" key="1">
    <citation type="submission" date="2018-12" db="EMBL/GenBank/DDBJ databases">
        <title>The whole draft genome of Aquabacterium sp. SJQ9.</title>
        <authorList>
            <person name="Sun L."/>
            <person name="Gao X."/>
            <person name="Chen W."/>
            <person name="Huang K."/>
        </authorList>
    </citation>
    <scope>NUCLEOTIDE SEQUENCE [LARGE SCALE GENOMIC DNA]</scope>
    <source>
        <strain evidence="2 3">SJQ9</strain>
    </source>
</reference>
<evidence type="ECO:0000313" key="3">
    <source>
        <dbReference type="Proteomes" id="UP000269265"/>
    </source>
</evidence>
<proteinExistence type="predicted"/>
<dbReference type="OrthoDB" id="9782798at2"/>
<dbReference type="InterPro" id="IPR011006">
    <property type="entry name" value="CheY-like_superfamily"/>
</dbReference>
<dbReference type="SMART" id="SM01012">
    <property type="entry name" value="ANTAR"/>
    <property type="match status" value="1"/>
</dbReference>
<feature type="domain" description="ANTAR" evidence="1">
    <location>
        <begin position="141"/>
        <end position="202"/>
    </location>
</feature>
<dbReference type="InterPro" id="IPR008327">
    <property type="entry name" value="Sig_transdc_resp-reg_antiterm"/>
</dbReference>
<dbReference type="PROSITE" id="PS50921">
    <property type="entry name" value="ANTAR"/>
    <property type="match status" value="1"/>
</dbReference>
<accession>A0A3R8SA99</accession>
<dbReference type="Pfam" id="PF03861">
    <property type="entry name" value="ANTAR"/>
    <property type="match status" value="1"/>
</dbReference>